<proteinExistence type="predicted"/>
<accession>A0ABN7WSI3</accession>
<evidence type="ECO:0000313" key="2">
    <source>
        <dbReference type="Proteomes" id="UP000789901"/>
    </source>
</evidence>
<keyword evidence="2" id="KW-1185">Reference proteome</keyword>
<organism evidence="1 2">
    <name type="scientific">Gigaspora margarita</name>
    <dbReference type="NCBI Taxonomy" id="4874"/>
    <lineage>
        <taxon>Eukaryota</taxon>
        <taxon>Fungi</taxon>
        <taxon>Fungi incertae sedis</taxon>
        <taxon>Mucoromycota</taxon>
        <taxon>Glomeromycotina</taxon>
        <taxon>Glomeromycetes</taxon>
        <taxon>Diversisporales</taxon>
        <taxon>Gigasporaceae</taxon>
        <taxon>Gigaspora</taxon>
    </lineage>
</organism>
<name>A0ABN7WSI3_GIGMA</name>
<feature type="non-terminal residue" evidence="1">
    <location>
        <position position="1"/>
    </location>
</feature>
<reference evidence="1 2" key="1">
    <citation type="submission" date="2021-06" db="EMBL/GenBank/DDBJ databases">
        <authorList>
            <person name="Kallberg Y."/>
            <person name="Tangrot J."/>
            <person name="Rosling A."/>
        </authorList>
    </citation>
    <scope>NUCLEOTIDE SEQUENCE [LARGE SCALE GENOMIC DNA]</scope>
    <source>
        <strain evidence="1 2">120-4 pot B 10/14</strain>
    </source>
</reference>
<dbReference type="PANTHER" id="PTHR35617:SF3">
    <property type="entry name" value="CORE-BINDING (CB) DOMAIN-CONTAINING PROTEIN"/>
    <property type="match status" value="1"/>
</dbReference>
<evidence type="ECO:0000313" key="1">
    <source>
        <dbReference type="EMBL" id="CAG8839774.1"/>
    </source>
</evidence>
<gene>
    <name evidence="1" type="ORF">GMARGA_LOCUS34598</name>
</gene>
<dbReference type="PANTHER" id="PTHR35617">
    <property type="entry name" value="PHAGE_INTEGRASE DOMAIN-CONTAINING PROTEIN"/>
    <property type="match status" value="1"/>
</dbReference>
<dbReference type="Proteomes" id="UP000789901">
    <property type="component" value="Unassembled WGS sequence"/>
</dbReference>
<comment type="caution">
    <text evidence="1">The sequence shown here is derived from an EMBL/GenBank/DDBJ whole genome shotgun (WGS) entry which is preliminary data.</text>
</comment>
<protein>
    <submittedName>
        <fullName evidence="1">23152_t:CDS:1</fullName>
    </submittedName>
</protein>
<dbReference type="EMBL" id="CAJVQB010061223">
    <property type="protein sequence ID" value="CAG8839774.1"/>
    <property type="molecule type" value="Genomic_DNA"/>
</dbReference>
<sequence length="387" mass="43899">CIDVLQGPVEQISTVENRQHKLRSIYQPPRGHDLSANKLDSKKNLEELPSEKHHTKSTTHTWDRQYTSRPSLLYEFQQTRLDVESEGFQQDQQNVETIRDRSVCQQVEYTATNVHVLASRPNVNKCLKEKDVSNEAIELSYSIRCPITDIMQFLTEKDREGKSYNTIASYRFAISEIHEEVDGVPVGKNKNILKLMLGIFKTNPSKELGDKIYNIIPSLDYIASLGNNNLLPLIALANKIAFLCALLSASCPLDLARLDLITINNTQNGITLHCLNPKKLNIALGHRISKKHSKKKQKTSIFLSNVGDHKPATVNTIANWLKDIIRKLAPEGKAKDIHVLLALLAQNTGVDLNSNTHTYQCFYQRRIKLILEQNNVTERIMNQARSN</sequence>